<dbReference type="Proteomes" id="UP000244920">
    <property type="component" value="Chromosome"/>
</dbReference>
<keyword evidence="2" id="KW-1185">Reference proteome</keyword>
<dbReference type="InterPro" id="IPR038338">
    <property type="entry name" value="PriC_sf"/>
</dbReference>
<organism evidence="1 2">
    <name type="scientific">Actinobacillus porcitonsillarum</name>
    <dbReference type="NCBI Taxonomy" id="189834"/>
    <lineage>
        <taxon>Bacteria</taxon>
        <taxon>Pseudomonadati</taxon>
        <taxon>Pseudomonadota</taxon>
        <taxon>Gammaproteobacteria</taxon>
        <taxon>Pasteurellales</taxon>
        <taxon>Pasteurellaceae</taxon>
        <taxon>Actinobacillus</taxon>
    </lineage>
</organism>
<dbReference type="InterPro" id="IPR010890">
    <property type="entry name" value="PriC"/>
</dbReference>
<gene>
    <name evidence="1" type="ORF">DDU33_08805</name>
</gene>
<sequence length="172" mass="20420">MKNFSQHIEQLLKSFEPFLTRQAVVSGEYFTKDKALVSQFVEEIKQSVRLLQQQDTPEYAEVYAEKLLRQFDALNKAVALLSKEKQRESVFRSAYHFPKNVHSLSPEKRLIEYRKALRALNDKISWLVEKQLSASHHDEYQQLKYQIDETEYRKMRCLAAIEELEELTSYKN</sequence>
<name>A0A2U8FKW9_9PAST</name>
<accession>A0A2U8FKW9</accession>
<dbReference type="Pfam" id="PF07445">
    <property type="entry name" value="PriC"/>
    <property type="match status" value="1"/>
</dbReference>
<evidence type="ECO:0000313" key="2">
    <source>
        <dbReference type="Proteomes" id="UP000244920"/>
    </source>
</evidence>
<dbReference type="KEGG" id="apor:DDU33_08805"/>
<proteinExistence type="predicted"/>
<dbReference type="Gene3D" id="1.20.1270.340">
    <property type="match status" value="1"/>
</dbReference>
<dbReference type="EMBL" id="CP029206">
    <property type="protein sequence ID" value="AWI51573.1"/>
    <property type="molecule type" value="Genomic_DNA"/>
</dbReference>
<dbReference type="RefSeq" id="WP_108924784.1">
    <property type="nucleotide sequence ID" value="NZ_CP029206.1"/>
</dbReference>
<protein>
    <submittedName>
        <fullName evidence="1">Primosomal replication protein N</fullName>
    </submittedName>
</protein>
<dbReference type="AlphaFoldDB" id="A0A2U8FKW9"/>
<evidence type="ECO:0000313" key="1">
    <source>
        <dbReference type="EMBL" id="AWI51573.1"/>
    </source>
</evidence>
<reference evidence="2" key="1">
    <citation type="submission" date="2018-05" db="EMBL/GenBank/DDBJ databases">
        <title>Complete genome sequence of Actinobacillus porcitonsillarum reference strain 9953L55 (CCUG 46996).</title>
        <authorList>
            <person name="Dona V."/>
            <person name="Perreten V."/>
        </authorList>
    </citation>
    <scope>NUCLEOTIDE SEQUENCE [LARGE SCALE GENOMIC DNA]</scope>
    <source>
        <strain evidence="2">9953L55</strain>
    </source>
</reference>